<dbReference type="InterPro" id="IPR055178">
    <property type="entry name" value="RsdA/BaiN/AoA(So)-like_dom"/>
</dbReference>
<comment type="cofactor">
    <cofactor evidence="1">
        <name>FAD</name>
        <dbReference type="ChEBI" id="CHEBI:57692"/>
    </cofactor>
</comment>
<dbReference type="Gene3D" id="1.10.8.260">
    <property type="entry name" value="HI0933 insert domain-like"/>
    <property type="match status" value="1"/>
</dbReference>
<evidence type="ECO:0000259" key="4">
    <source>
        <dbReference type="Pfam" id="PF03486"/>
    </source>
</evidence>
<dbReference type="PANTHER" id="PTHR42887:SF2">
    <property type="entry name" value="OS12G0638800 PROTEIN"/>
    <property type="match status" value="1"/>
</dbReference>
<dbReference type="PRINTS" id="PR00411">
    <property type="entry name" value="PNDRDTASEI"/>
</dbReference>
<dbReference type="EMBL" id="NIQC01000005">
    <property type="protein sequence ID" value="OWZ84410.1"/>
    <property type="molecule type" value="Genomic_DNA"/>
</dbReference>
<dbReference type="OrthoDB" id="9773233at2"/>
<accession>A0A226C204</accession>
<dbReference type="InterPro" id="IPR057661">
    <property type="entry name" value="RsdA/BaiN/AoA(So)_Rossmann"/>
</dbReference>
<protein>
    <submittedName>
        <fullName evidence="6">Aminoacetone oxidase family FAD-binding enzyme</fullName>
    </submittedName>
</protein>
<keyword evidence="3" id="KW-0274">FAD</keyword>
<dbReference type="Pfam" id="PF03486">
    <property type="entry name" value="HI0933_like"/>
    <property type="match status" value="1"/>
</dbReference>
<feature type="domain" description="RsdA/BaiN/AoA(So)-like Rossmann fold-like" evidence="4">
    <location>
        <begin position="4"/>
        <end position="413"/>
    </location>
</feature>
<dbReference type="AlphaFoldDB" id="A0A226C204"/>
<reference evidence="6 7" key="1">
    <citation type="submission" date="2017-06" db="EMBL/GenBank/DDBJ databases">
        <title>Draft Genome Sequence of Natranaerobius trueperi halophilic, alkalithermophilic bacteria from soda lakes.</title>
        <authorList>
            <person name="Zhao B."/>
        </authorList>
    </citation>
    <scope>NUCLEOTIDE SEQUENCE [LARGE SCALE GENOMIC DNA]</scope>
    <source>
        <strain evidence="6 7">DSM 18760</strain>
    </source>
</reference>
<dbReference type="InterPro" id="IPR036188">
    <property type="entry name" value="FAD/NAD-bd_sf"/>
</dbReference>
<feature type="domain" description="RsdA/BaiN/AoA(So)-like insert" evidence="5">
    <location>
        <begin position="195"/>
        <end position="360"/>
    </location>
</feature>
<keyword evidence="7" id="KW-1185">Reference proteome</keyword>
<dbReference type="Proteomes" id="UP000214588">
    <property type="component" value="Unassembled WGS sequence"/>
</dbReference>
<dbReference type="Pfam" id="PF22780">
    <property type="entry name" value="HI0933_like_1st"/>
    <property type="match status" value="1"/>
</dbReference>
<organism evidence="6 7">
    <name type="scientific">Natranaerobius trueperi</name>
    <dbReference type="NCBI Taxonomy" id="759412"/>
    <lineage>
        <taxon>Bacteria</taxon>
        <taxon>Bacillati</taxon>
        <taxon>Bacillota</taxon>
        <taxon>Clostridia</taxon>
        <taxon>Natranaerobiales</taxon>
        <taxon>Natranaerobiaceae</taxon>
        <taxon>Natranaerobius</taxon>
    </lineage>
</organism>
<name>A0A226C204_9FIRM</name>
<sequence length="417" mass="45779">MSSKTLVVGGGPAGMIAAIRAGKSGSNVILLEKNDFLGKKLMITGKGRCNLTTTLDPQEIVENFPGNGYFLYGPIYSFSNYDLMDFFESLGIKLKRERGDRVFPESDKAKEIQKALLKSMENLQVKIKSNIKVTQILTEKDNSETRVIGVKTNKGAFYSDNIILATGGASYPATGSTGDGYKLASQLGHTIISPKPSLVPLLIKEKYVKDLQGLTLKNVSASLKNKNGKLLQDEFGEMLFTHNGVSGPIILSISRSATEYFSKNNDNLYLSIDFKPALDNEKLDQRIQRDFEKFTNKDFKNSLDDLLPKSLIPVVISKSNIDPDKKVNQITRKERQQLITTLKSFELTVTGTHSFEDAIVTAGGVSTKEISPQTLESKIIKNLYLAGEIIDIDGYTGGFNLQAAFSTGWVAGENAAY</sequence>
<dbReference type="InterPro" id="IPR004792">
    <property type="entry name" value="BaiN-like"/>
</dbReference>
<comment type="caution">
    <text evidence="6">The sequence shown here is derived from an EMBL/GenBank/DDBJ whole genome shotgun (WGS) entry which is preliminary data.</text>
</comment>
<evidence type="ECO:0000256" key="3">
    <source>
        <dbReference type="ARBA" id="ARBA00022827"/>
    </source>
</evidence>
<dbReference type="PRINTS" id="PR00368">
    <property type="entry name" value="FADPNR"/>
</dbReference>
<evidence type="ECO:0000313" key="6">
    <source>
        <dbReference type="EMBL" id="OWZ84410.1"/>
    </source>
</evidence>
<evidence type="ECO:0000313" key="7">
    <source>
        <dbReference type="Proteomes" id="UP000214588"/>
    </source>
</evidence>
<dbReference type="InterPro" id="IPR023166">
    <property type="entry name" value="BaiN-like_dom_sf"/>
</dbReference>
<keyword evidence="2" id="KW-0285">Flavoprotein</keyword>
<proteinExistence type="predicted"/>
<dbReference type="NCBIfam" id="TIGR00275">
    <property type="entry name" value="aminoacetone oxidase family FAD-binding enzyme"/>
    <property type="match status" value="1"/>
</dbReference>
<dbReference type="SUPFAM" id="SSF160996">
    <property type="entry name" value="HI0933 insert domain-like"/>
    <property type="match status" value="1"/>
</dbReference>
<evidence type="ECO:0000256" key="2">
    <source>
        <dbReference type="ARBA" id="ARBA00022630"/>
    </source>
</evidence>
<gene>
    <name evidence="6" type="ORF">CDO51_03870</name>
</gene>
<dbReference type="PANTHER" id="PTHR42887">
    <property type="entry name" value="OS12G0638800 PROTEIN"/>
    <property type="match status" value="1"/>
</dbReference>
<dbReference type="RefSeq" id="WP_089022984.1">
    <property type="nucleotide sequence ID" value="NZ_NIQC01000005.1"/>
</dbReference>
<dbReference type="SUPFAM" id="SSF51905">
    <property type="entry name" value="FAD/NAD(P)-binding domain"/>
    <property type="match status" value="1"/>
</dbReference>
<evidence type="ECO:0000259" key="5">
    <source>
        <dbReference type="Pfam" id="PF22780"/>
    </source>
</evidence>
<dbReference type="Gene3D" id="2.40.30.10">
    <property type="entry name" value="Translation factors"/>
    <property type="match status" value="1"/>
</dbReference>
<dbReference type="Gene3D" id="3.50.50.60">
    <property type="entry name" value="FAD/NAD(P)-binding domain"/>
    <property type="match status" value="1"/>
</dbReference>
<evidence type="ECO:0000256" key="1">
    <source>
        <dbReference type="ARBA" id="ARBA00001974"/>
    </source>
</evidence>